<feature type="transmembrane region" description="Helical" evidence="1">
    <location>
        <begin position="286"/>
        <end position="307"/>
    </location>
</feature>
<reference evidence="2" key="1">
    <citation type="submission" date="2020-05" db="EMBL/GenBank/DDBJ databases">
        <title>Fertoebacter nigrum gen. nov., sp. nov., a new member of the family Rhodobacteraceae.</title>
        <authorList>
            <person name="Szuroczki S."/>
            <person name="Abbaszade G."/>
            <person name="Buni D."/>
            <person name="Schumann P."/>
            <person name="Toth E."/>
        </authorList>
    </citation>
    <scope>NUCLEOTIDE SEQUENCE</scope>
    <source>
        <strain evidence="2">RG-N-1a</strain>
    </source>
</reference>
<dbReference type="AlphaFoldDB" id="A0A8X8GWI1"/>
<evidence type="ECO:0000313" key="3">
    <source>
        <dbReference type="Proteomes" id="UP000484076"/>
    </source>
</evidence>
<gene>
    <name evidence="2" type="ORF">GEU84_014820</name>
</gene>
<evidence type="ECO:0000313" key="2">
    <source>
        <dbReference type="EMBL" id="NUB45669.1"/>
    </source>
</evidence>
<feature type="transmembrane region" description="Helical" evidence="1">
    <location>
        <begin position="140"/>
        <end position="163"/>
    </location>
</feature>
<keyword evidence="1" id="KW-0812">Transmembrane</keyword>
<dbReference type="RefSeq" id="WP_152827428.1">
    <property type="nucleotide sequence ID" value="NZ_WHUT02000008.1"/>
</dbReference>
<proteinExistence type="predicted"/>
<dbReference type="NCBIfam" id="NF047644">
    <property type="entry name" value="TsoY_fam"/>
    <property type="match status" value="1"/>
</dbReference>
<feature type="transmembrane region" description="Helical" evidence="1">
    <location>
        <begin position="108"/>
        <end position="134"/>
    </location>
</feature>
<feature type="transmembrane region" description="Helical" evidence="1">
    <location>
        <begin position="183"/>
        <end position="204"/>
    </location>
</feature>
<dbReference type="EMBL" id="WHUT02000008">
    <property type="protein sequence ID" value="NUB45669.1"/>
    <property type="molecule type" value="Genomic_DNA"/>
</dbReference>
<feature type="transmembrane region" description="Helical" evidence="1">
    <location>
        <begin position="248"/>
        <end position="266"/>
    </location>
</feature>
<feature type="transmembrane region" description="Helical" evidence="1">
    <location>
        <begin position="12"/>
        <end position="34"/>
    </location>
</feature>
<keyword evidence="1" id="KW-1133">Transmembrane helix</keyword>
<dbReference type="InterPro" id="IPR059133">
    <property type="entry name" value="TsoY-like"/>
</dbReference>
<feature type="transmembrane region" description="Helical" evidence="1">
    <location>
        <begin position="210"/>
        <end position="236"/>
    </location>
</feature>
<feature type="transmembrane region" description="Helical" evidence="1">
    <location>
        <begin position="360"/>
        <end position="383"/>
    </location>
</feature>
<organism evidence="2 3">
    <name type="scientific">Fertoeibacter niger</name>
    <dbReference type="NCBI Taxonomy" id="2656921"/>
    <lineage>
        <taxon>Bacteria</taxon>
        <taxon>Pseudomonadati</taxon>
        <taxon>Pseudomonadota</taxon>
        <taxon>Alphaproteobacteria</taxon>
        <taxon>Rhodobacterales</taxon>
        <taxon>Paracoccaceae</taxon>
        <taxon>Fertoeibacter</taxon>
    </lineage>
</organism>
<evidence type="ECO:0000256" key="1">
    <source>
        <dbReference type="SAM" id="Phobius"/>
    </source>
</evidence>
<comment type="caution">
    <text evidence="2">The sequence shown here is derived from an EMBL/GenBank/DDBJ whole genome shotgun (WGS) entry which is preliminary data.</text>
</comment>
<keyword evidence="3" id="KW-1185">Reference proteome</keyword>
<feature type="transmembrane region" description="Helical" evidence="1">
    <location>
        <begin position="327"/>
        <end position="344"/>
    </location>
</feature>
<keyword evidence="1" id="KW-0472">Membrane</keyword>
<feature type="transmembrane region" description="Helical" evidence="1">
    <location>
        <begin position="59"/>
        <end position="81"/>
    </location>
</feature>
<dbReference type="Proteomes" id="UP000484076">
    <property type="component" value="Unassembled WGS sequence"/>
</dbReference>
<protein>
    <submittedName>
        <fullName evidence="2">Uncharacterized protein</fullName>
    </submittedName>
</protein>
<sequence>MARPTDTWGPQYFLASVGAGGLAVSFFLWLYMWVPHPGQQVPVFEDIASAWGKGDPLQMIMIAVAMTAIAAAAFVNLKLLIWNLGRFSSFRLTPAYDRLRQTNGEAQLTALPLAIAMAINVGFVLGLVFVPGLWGVVEYLFPLAIAAFLVTGLLALAQLGTFYGRVFGTGGFDWAGNNSFSQVMPAFALGMVGVGLSASAAMSANPVTAGAAIVLAVVFLVISALIAMLAVVLGLVSMAQHGTSVEGAPSLTIIVPLMTVLGILTLRVTHGMGAHFDAHAAPGDYLWMLSAFLGVQIAFLLFGVAVLRAQGYLGRFVTGPEVSAGSFGLVCPGVALAVMLQFFINKGLVGAGLIDKFGTAYWALSALSVAAQMSAVWIVLVLYRKHFRPDRSVPATAAE</sequence>
<name>A0A8X8GWI1_9RHOB</name>
<accession>A0A8X8GWI1</accession>